<protein>
    <submittedName>
        <fullName evidence="1">Uncharacterized protein</fullName>
    </submittedName>
</protein>
<sequence>MDIGTAVGLQATAIGVGMGAVLAGAHAAGMEAMREAREERATRAREAAIQDLGDVAREMATELAAAHAEIAKLKRLLAQRQAYIDSLRRTA</sequence>
<evidence type="ECO:0000313" key="2">
    <source>
        <dbReference type="Proteomes" id="UP000006786"/>
    </source>
</evidence>
<name>K2MZP5_9HYPH</name>
<organism evidence="1 2">
    <name type="scientific">Nitratireductor pacificus pht-3B</name>
    <dbReference type="NCBI Taxonomy" id="391937"/>
    <lineage>
        <taxon>Bacteria</taxon>
        <taxon>Pseudomonadati</taxon>
        <taxon>Pseudomonadota</taxon>
        <taxon>Alphaproteobacteria</taxon>
        <taxon>Hyphomicrobiales</taxon>
        <taxon>Phyllobacteriaceae</taxon>
        <taxon>Nitratireductor</taxon>
    </lineage>
</organism>
<accession>K2MZP5</accession>
<dbReference type="RefSeq" id="WP_008598616.1">
    <property type="nucleotide sequence ID" value="NZ_AMRM01000024.1"/>
</dbReference>
<dbReference type="Proteomes" id="UP000006786">
    <property type="component" value="Unassembled WGS sequence"/>
</dbReference>
<dbReference type="STRING" id="391937.NA2_18186"/>
<dbReference type="EMBL" id="AMRM01000024">
    <property type="protein sequence ID" value="EKF17468.1"/>
    <property type="molecule type" value="Genomic_DNA"/>
</dbReference>
<keyword evidence="2" id="KW-1185">Reference proteome</keyword>
<evidence type="ECO:0000313" key="1">
    <source>
        <dbReference type="EMBL" id="EKF17468.1"/>
    </source>
</evidence>
<gene>
    <name evidence="1" type="ORF">NA2_18186</name>
</gene>
<dbReference type="AlphaFoldDB" id="K2MZP5"/>
<comment type="caution">
    <text evidence="1">The sequence shown here is derived from an EMBL/GenBank/DDBJ whole genome shotgun (WGS) entry which is preliminary data.</text>
</comment>
<reference evidence="1 2" key="1">
    <citation type="journal article" date="2012" name="J. Bacteriol.">
        <title>Genome Sequence of Nitratireductor pacificus Type Strain pht-3B.</title>
        <authorList>
            <person name="Lai Q."/>
            <person name="Li G."/>
            <person name="Shao Z."/>
        </authorList>
    </citation>
    <scope>NUCLEOTIDE SEQUENCE [LARGE SCALE GENOMIC DNA]</scope>
    <source>
        <strain evidence="2">pht-3B</strain>
    </source>
</reference>
<proteinExistence type="predicted"/>